<dbReference type="AlphaFoldDB" id="B0DXU9"/>
<accession>B0DXU9</accession>
<organism evidence="5">
    <name type="scientific">Laccaria bicolor (strain S238N-H82 / ATCC MYA-4686)</name>
    <name type="common">Bicoloured deceiver</name>
    <name type="synonym">Laccaria laccata var. bicolor</name>
    <dbReference type="NCBI Taxonomy" id="486041"/>
    <lineage>
        <taxon>Eukaryota</taxon>
        <taxon>Fungi</taxon>
        <taxon>Dikarya</taxon>
        <taxon>Basidiomycota</taxon>
        <taxon>Agaricomycotina</taxon>
        <taxon>Agaricomycetes</taxon>
        <taxon>Agaricomycetidae</taxon>
        <taxon>Agaricales</taxon>
        <taxon>Agaricineae</taxon>
        <taxon>Hydnangiaceae</taxon>
        <taxon>Laccaria</taxon>
    </lineage>
</organism>
<reference evidence="4 5" key="1">
    <citation type="journal article" date="2008" name="Nature">
        <title>The genome of Laccaria bicolor provides insights into mycorrhizal symbiosis.</title>
        <authorList>
            <person name="Martin F."/>
            <person name="Aerts A."/>
            <person name="Ahren D."/>
            <person name="Brun A."/>
            <person name="Danchin E.G.J."/>
            <person name="Duchaussoy F."/>
            <person name="Gibon J."/>
            <person name="Kohler A."/>
            <person name="Lindquist E."/>
            <person name="Pereda V."/>
            <person name="Salamov A."/>
            <person name="Shapiro H.J."/>
            <person name="Wuyts J."/>
            <person name="Blaudez D."/>
            <person name="Buee M."/>
            <person name="Brokstein P."/>
            <person name="Canbaeck B."/>
            <person name="Cohen D."/>
            <person name="Courty P.E."/>
            <person name="Coutinho P.M."/>
            <person name="Delaruelle C."/>
            <person name="Detter J.C."/>
            <person name="Deveau A."/>
            <person name="DiFazio S."/>
            <person name="Duplessis S."/>
            <person name="Fraissinet-Tachet L."/>
            <person name="Lucic E."/>
            <person name="Frey-Klett P."/>
            <person name="Fourrey C."/>
            <person name="Feussner I."/>
            <person name="Gay G."/>
            <person name="Grimwood J."/>
            <person name="Hoegger P.J."/>
            <person name="Jain P."/>
            <person name="Kilaru S."/>
            <person name="Labbe J."/>
            <person name="Lin Y.C."/>
            <person name="Legue V."/>
            <person name="Le Tacon F."/>
            <person name="Marmeisse R."/>
            <person name="Melayah D."/>
            <person name="Montanini B."/>
            <person name="Muratet M."/>
            <person name="Nehls U."/>
            <person name="Niculita-Hirzel H."/>
            <person name="Oudot-Le Secq M.P."/>
            <person name="Peter M."/>
            <person name="Quesneville H."/>
            <person name="Rajashekar B."/>
            <person name="Reich M."/>
            <person name="Rouhier N."/>
            <person name="Schmutz J."/>
            <person name="Yin T."/>
            <person name="Chalot M."/>
            <person name="Henrissat B."/>
            <person name="Kuees U."/>
            <person name="Lucas S."/>
            <person name="Van de Peer Y."/>
            <person name="Podila G.K."/>
            <person name="Polle A."/>
            <person name="Pukkila P.J."/>
            <person name="Richardson P.M."/>
            <person name="Rouze P."/>
            <person name="Sanders I.R."/>
            <person name="Stajich J.E."/>
            <person name="Tunlid A."/>
            <person name="Tuskan G."/>
            <person name="Grigoriev I.V."/>
        </authorList>
    </citation>
    <scope>NUCLEOTIDE SEQUENCE [LARGE SCALE GENOMIC DNA]</scope>
    <source>
        <strain evidence="5">S238N-H82 / ATCC MYA-4686</strain>
    </source>
</reference>
<dbReference type="InParanoid" id="B0DXU9"/>
<keyword evidence="5" id="KW-1185">Reference proteome</keyword>
<dbReference type="KEGG" id="lbc:LACBIDRAFT_192047"/>
<sequence length="449" mass="49103">MTTTTKSSDVLLLGATGFTGTLIIRYLCAHPQRHLFTFAIGARSRSKLDALVQKLDVPSSVQLVQVDVTDKHQVEEAVKSTRVIINTVGPYWKWGTPVVAACVRNGVHYVDLAGETPWVKYIINRYDYYATITGSIIVPQCGYDSIPSDISAFLANKTLKAHSPPLNLGTSTTAHKIRGGVSGGTLASAMTAIEEVPRYERKEASLPHSLSPIVGVKPSRPQFWYKLPIPGAKEIYGAFFFMQPTNRALVQRTAGLLELEAIMHGDRKEAQLERYGSNFSYDEFIVMPSKLVSTMVTTAFVIGVGMLVLVRPFRWLVKKLMPQPGEGPSEEQMQNGFMQCTNLSVSDSSPPVHVQSVVKGHGDPGYSLTAIMISESALSIILPPPSQTESLKTRTEETQIHNLGVLARQGGVLTSMTAFGDVLIKRLEETGKFEFSSCVVEEGEARKGV</sequence>
<dbReference type="GO" id="GO:0005739">
    <property type="term" value="C:mitochondrion"/>
    <property type="evidence" value="ECO:0007669"/>
    <property type="project" value="TreeGrafter"/>
</dbReference>
<keyword evidence="2" id="KW-0812">Transmembrane</keyword>
<dbReference type="EMBL" id="DS547148">
    <property type="protein sequence ID" value="EDR00527.1"/>
    <property type="molecule type" value="Genomic_DNA"/>
</dbReference>
<feature type="domain" description="Saccharopine dehydrogenase NADP binding" evidence="3">
    <location>
        <begin position="10"/>
        <end position="114"/>
    </location>
</feature>
<dbReference type="PANTHER" id="PTHR12286">
    <property type="entry name" value="SACCHAROPINE DEHYDROGENASE-LIKE OXIDOREDUCTASE"/>
    <property type="match status" value="1"/>
</dbReference>
<evidence type="ECO:0000313" key="4">
    <source>
        <dbReference type="EMBL" id="EDR00527.1"/>
    </source>
</evidence>
<dbReference type="GO" id="GO:0009247">
    <property type="term" value="P:glycolipid biosynthetic process"/>
    <property type="evidence" value="ECO:0007669"/>
    <property type="project" value="TreeGrafter"/>
</dbReference>
<keyword evidence="2" id="KW-1133">Transmembrane helix</keyword>
<evidence type="ECO:0000313" key="5">
    <source>
        <dbReference type="Proteomes" id="UP000001194"/>
    </source>
</evidence>
<protein>
    <submittedName>
        <fullName evidence="4">Predicted protein</fullName>
    </submittedName>
</protein>
<dbReference type="PANTHER" id="PTHR12286:SF5">
    <property type="entry name" value="SACCHAROPINE DEHYDROGENASE-LIKE OXIDOREDUCTASE"/>
    <property type="match status" value="1"/>
</dbReference>
<dbReference type="GO" id="GO:0005886">
    <property type="term" value="C:plasma membrane"/>
    <property type="evidence" value="ECO:0007669"/>
    <property type="project" value="TreeGrafter"/>
</dbReference>
<name>B0DXU9_LACBS</name>
<dbReference type="GeneID" id="6084394"/>
<feature type="transmembrane region" description="Helical" evidence="2">
    <location>
        <begin position="291"/>
        <end position="310"/>
    </location>
</feature>
<dbReference type="SUPFAM" id="SSF51735">
    <property type="entry name" value="NAD(P)-binding Rossmann-fold domains"/>
    <property type="match status" value="1"/>
</dbReference>
<dbReference type="HOGENOM" id="CLU_031002_0_1_1"/>
<evidence type="ECO:0000259" key="3">
    <source>
        <dbReference type="Pfam" id="PF03435"/>
    </source>
</evidence>
<dbReference type="OrthoDB" id="10268090at2759"/>
<dbReference type="Pfam" id="PF03435">
    <property type="entry name" value="Sacchrp_dh_NADP"/>
    <property type="match status" value="1"/>
</dbReference>
<proteinExistence type="inferred from homology"/>
<evidence type="ECO:0000256" key="2">
    <source>
        <dbReference type="SAM" id="Phobius"/>
    </source>
</evidence>
<evidence type="ECO:0000256" key="1">
    <source>
        <dbReference type="ARBA" id="ARBA00038048"/>
    </source>
</evidence>
<dbReference type="RefSeq" id="XP_001888754.1">
    <property type="nucleotide sequence ID" value="XM_001888719.1"/>
</dbReference>
<gene>
    <name evidence="4" type="ORF">LACBIDRAFT_192047</name>
</gene>
<dbReference type="InterPro" id="IPR036291">
    <property type="entry name" value="NAD(P)-bd_dom_sf"/>
</dbReference>
<dbReference type="Proteomes" id="UP000001194">
    <property type="component" value="Unassembled WGS sequence"/>
</dbReference>
<keyword evidence="2" id="KW-0472">Membrane</keyword>
<dbReference type="InterPro" id="IPR051276">
    <property type="entry name" value="Saccharopine_DH-like_oxidrdct"/>
</dbReference>
<dbReference type="InterPro" id="IPR005097">
    <property type="entry name" value="Sacchrp_dh_NADP-bd"/>
</dbReference>
<dbReference type="Gene3D" id="3.40.50.720">
    <property type="entry name" value="NAD(P)-binding Rossmann-like Domain"/>
    <property type="match status" value="1"/>
</dbReference>
<comment type="similarity">
    <text evidence="1">Belongs to the saccharopine dehydrogenase family.</text>
</comment>
<dbReference type="GO" id="GO:0005811">
    <property type="term" value="C:lipid droplet"/>
    <property type="evidence" value="ECO:0007669"/>
    <property type="project" value="TreeGrafter"/>
</dbReference>